<reference evidence="1" key="1">
    <citation type="journal article" date="2014" name="Front. Microbiol.">
        <title>High frequency of phylogenetically diverse reductive dehalogenase-homologous genes in deep subseafloor sedimentary metagenomes.</title>
        <authorList>
            <person name="Kawai M."/>
            <person name="Futagami T."/>
            <person name="Toyoda A."/>
            <person name="Takaki Y."/>
            <person name="Nishi S."/>
            <person name="Hori S."/>
            <person name="Arai W."/>
            <person name="Tsubouchi T."/>
            <person name="Morono Y."/>
            <person name="Uchiyama I."/>
            <person name="Ito T."/>
            <person name="Fujiyama A."/>
            <person name="Inagaki F."/>
            <person name="Takami H."/>
        </authorList>
    </citation>
    <scope>NUCLEOTIDE SEQUENCE</scope>
    <source>
        <strain evidence="1">Expedition CK06-06</strain>
    </source>
</reference>
<comment type="caution">
    <text evidence="1">The sequence shown here is derived from an EMBL/GenBank/DDBJ whole genome shotgun (WGS) entry which is preliminary data.</text>
</comment>
<feature type="non-terminal residue" evidence="1">
    <location>
        <position position="1"/>
    </location>
</feature>
<sequence>DAYYGLKLRYYANLMILDEAGTLFLNLLYRWRNIWIQGIMAKQLESDDDTRAQAEVSRYNAMLQSLILRETYGMGESELAMSISD</sequence>
<gene>
    <name evidence="1" type="ORF">S01H4_64707</name>
</gene>
<evidence type="ECO:0000313" key="1">
    <source>
        <dbReference type="EMBL" id="GAH12919.1"/>
    </source>
</evidence>
<proteinExistence type="predicted"/>
<accession>X1E6X2</accession>
<protein>
    <submittedName>
        <fullName evidence="1">Uncharacterized protein</fullName>
    </submittedName>
</protein>
<dbReference type="AlphaFoldDB" id="X1E6X2"/>
<dbReference type="EMBL" id="BART01039331">
    <property type="protein sequence ID" value="GAH12919.1"/>
    <property type="molecule type" value="Genomic_DNA"/>
</dbReference>
<organism evidence="1">
    <name type="scientific">marine sediment metagenome</name>
    <dbReference type="NCBI Taxonomy" id="412755"/>
    <lineage>
        <taxon>unclassified sequences</taxon>
        <taxon>metagenomes</taxon>
        <taxon>ecological metagenomes</taxon>
    </lineage>
</organism>
<name>X1E6X2_9ZZZZ</name>